<evidence type="ECO:0000313" key="7">
    <source>
        <dbReference type="EMBL" id="MED4128686.1"/>
    </source>
</evidence>
<dbReference type="PANTHER" id="PTHR35333">
    <property type="entry name" value="BETA-LACTAMASE"/>
    <property type="match status" value="1"/>
</dbReference>
<dbReference type="PANTHER" id="PTHR35333:SF3">
    <property type="entry name" value="BETA-LACTAMASE-TYPE TRANSPEPTIDASE FOLD CONTAINING PROTEIN"/>
    <property type="match status" value="1"/>
</dbReference>
<dbReference type="InterPro" id="IPR023650">
    <property type="entry name" value="Beta-lactam_class-A_AS"/>
</dbReference>
<evidence type="ECO:0000256" key="4">
    <source>
        <dbReference type="ARBA" id="ARBA00023251"/>
    </source>
</evidence>
<name>A0ABU6NL10_9BACI</name>
<accession>A0ABU6NL10</accession>
<dbReference type="NCBIfam" id="NF033103">
    <property type="entry name" value="bla_class_A"/>
    <property type="match status" value="1"/>
</dbReference>
<proteinExistence type="inferred from homology"/>
<gene>
    <name evidence="7" type="primary">bla</name>
    <name evidence="7" type="ORF">P5F74_11125</name>
</gene>
<dbReference type="InterPro" id="IPR045155">
    <property type="entry name" value="Beta-lactam_cat"/>
</dbReference>
<dbReference type="Proteomes" id="UP001341820">
    <property type="component" value="Unassembled WGS sequence"/>
</dbReference>
<dbReference type="InterPro" id="IPR012338">
    <property type="entry name" value="Beta-lactam/transpept-like"/>
</dbReference>
<evidence type="ECO:0000259" key="6">
    <source>
        <dbReference type="Pfam" id="PF13354"/>
    </source>
</evidence>
<comment type="similarity">
    <text evidence="1 5">Belongs to the class-A beta-lactamase family.</text>
</comment>
<dbReference type="Pfam" id="PF13354">
    <property type="entry name" value="Beta-lactamase2"/>
    <property type="match status" value="1"/>
</dbReference>
<dbReference type="EMBL" id="JAROAS010000021">
    <property type="protein sequence ID" value="MED4128686.1"/>
    <property type="molecule type" value="Genomic_DNA"/>
</dbReference>
<evidence type="ECO:0000256" key="3">
    <source>
        <dbReference type="ARBA" id="ARBA00022801"/>
    </source>
</evidence>
<dbReference type="Gene3D" id="3.40.710.10">
    <property type="entry name" value="DD-peptidase/beta-lactamase superfamily"/>
    <property type="match status" value="1"/>
</dbReference>
<evidence type="ECO:0000313" key="8">
    <source>
        <dbReference type="Proteomes" id="UP001341820"/>
    </source>
</evidence>
<keyword evidence="8" id="KW-1185">Reference proteome</keyword>
<dbReference type="GO" id="GO:0008800">
    <property type="term" value="F:beta-lactamase activity"/>
    <property type="evidence" value="ECO:0007669"/>
    <property type="project" value="UniProtKB-EC"/>
</dbReference>
<dbReference type="SUPFAM" id="SSF56601">
    <property type="entry name" value="beta-lactamase/transpeptidase-like"/>
    <property type="match status" value="1"/>
</dbReference>
<keyword evidence="3 5" id="KW-0378">Hydrolase</keyword>
<dbReference type="RefSeq" id="WP_052008231.1">
    <property type="nucleotide sequence ID" value="NZ_CP042163.1"/>
</dbReference>
<evidence type="ECO:0000256" key="5">
    <source>
        <dbReference type="RuleBase" id="RU361140"/>
    </source>
</evidence>
<dbReference type="EC" id="3.5.2.6" evidence="2 5"/>
<dbReference type="InterPro" id="IPR000871">
    <property type="entry name" value="Beta-lactam_class-A"/>
</dbReference>
<evidence type="ECO:0000256" key="1">
    <source>
        <dbReference type="ARBA" id="ARBA00009009"/>
    </source>
</evidence>
<comment type="caution">
    <text evidence="7">The sequence shown here is derived from an EMBL/GenBank/DDBJ whole genome shotgun (WGS) entry which is preliminary data.</text>
</comment>
<feature type="domain" description="Beta-lactamase class A catalytic" evidence="6">
    <location>
        <begin position="34"/>
        <end position="248"/>
    </location>
</feature>
<keyword evidence="4 5" id="KW-0046">Antibiotic resistance</keyword>
<protein>
    <recommendedName>
        <fullName evidence="2 5">Beta-lactamase</fullName>
        <ecNumber evidence="2 5">3.5.2.6</ecNumber>
    </recommendedName>
</protein>
<sequence length="277" mass="30815">MCRKWRHDGGMEVEEETMEQGFSQLEDRYHAILGVYALHTETGETIASNEEDRFAYASTHKALSVGVLLQQHSLEELDKRVHYNEKDLVTYSPITEQHVETGMTLKELSDASIRFSDNPAANFIFNEIGGPEGFKHALQDMGDQVTEPKRWETELNHWAPGEVSDTSTAKALVETLHGVALGDELDEEKQDLFTDWLVHNTTGDTLIRAGVPKGWQAGDKTGSAVYGTRNDIGIIWPPDHAPVVLAVLSHTDEEDGEVDDHLIADATKEVLILLGLE</sequence>
<dbReference type="PROSITE" id="PS00146">
    <property type="entry name" value="BETA_LACTAMASE_A"/>
    <property type="match status" value="1"/>
</dbReference>
<reference evidence="7 8" key="1">
    <citation type="submission" date="2023-03" db="EMBL/GenBank/DDBJ databases">
        <title>Bacillus Genome Sequencing.</title>
        <authorList>
            <person name="Dunlap C."/>
        </authorList>
    </citation>
    <scope>NUCLEOTIDE SEQUENCE [LARGE SCALE GENOMIC DNA]</scope>
    <source>
        <strain evidence="7 8">B-4107</strain>
    </source>
</reference>
<evidence type="ECO:0000256" key="2">
    <source>
        <dbReference type="ARBA" id="ARBA00012865"/>
    </source>
</evidence>
<dbReference type="PRINTS" id="PR00118">
    <property type="entry name" value="BLACTAMASEA"/>
</dbReference>
<comment type="catalytic activity">
    <reaction evidence="5">
        <text>a beta-lactam + H2O = a substituted beta-amino acid</text>
        <dbReference type="Rhea" id="RHEA:20401"/>
        <dbReference type="ChEBI" id="CHEBI:15377"/>
        <dbReference type="ChEBI" id="CHEBI:35627"/>
        <dbReference type="ChEBI" id="CHEBI:140347"/>
        <dbReference type="EC" id="3.5.2.6"/>
    </reaction>
</comment>
<organism evidence="7 8">
    <name type="scientific">Shouchella miscanthi</name>
    <dbReference type="NCBI Taxonomy" id="2598861"/>
    <lineage>
        <taxon>Bacteria</taxon>
        <taxon>Bacillati</taxon>
        <taxon>Bacillota</taxon>
        <taxon>Bacilli</taxon>
        <taxon>Bacillales</taxon>
        <taxon>Bacillaceae</taxon>
        <taxon>Shouchella</taxon>
    </lineage>
</organism>